<dbReference type="InterPro" id="IPR050638">
    <property type="entry name" value="AA-Vitamin_Transporters"/>
</dbReference>
<dbReference type="KEGG" id="ssan:NX02_24885"/>
<evidence type="ECO:0000256" key="2">
    <source>
        <dbReference type="ARBA" id="ARBA00007362"/>
    </source>
</evidence>
<feature type="transmembrane region" description="Helical" evidence="6">
    <location>
        <begin position="280"/>
        <end position="299"/>
    </location>
</feature>
<dbReference type="RefSeq" id="WP_025294687.1">
    <property type="nucleotide sequence ID" value="NZ_CP006644.1"/>
</dbReference>
<evidence type="ECO:0000313" key="8">
    <source>
        <dbReference type="EMBL" id="AHE56584.1"/>
    </source>
</evidence>
<proteinExistence type="inferred from homology"/>
<dbReference type="InterPro" id="IPR000620">
    <property type="entry name" value="EamA_dom"/>
</dbReference>
<dbReference type="STRING" id="1123269.NX02_24885"/>
<name>W0AFC0_9SPHN</name>
<feature type="transmembrane region" description="Helical" evidence="6">
    <location>
        <begin position="76"/>
        <end position="95"/>
    </location>
</feature>
<comment type="subcellular location">
    <subcellularLocation>
        <location evidence="1">Membrane</location>
        <topology evidence="1">Multi-pass membrane protein</topology>
    </subcellularLocation>
</comment>
<evidence type="ECO:0000256" key="1">
    <source>
        <dbReference type="ARBA" id="ARBA00004141"/>
    </source>
</evidence>
<accession>W0AFC0</accession>
<dbReference type="Pfam" id="PF00892">
    <property type="entry name" value="EamA"/>
    <property type="match status" value="2"/>
</dbReference>
<dbReference type="PATRIC" id="fig|1123269.5.peg.4878"/>
<sequence>MRSGGWRGGAAAAYAMLGIVMLLWAGNSIVGRAVRNDIPPFTLTFVRWTGAVLVLLPFAARHLVAERRAIVAAWRPILLLAATGVIAFNALLYTALHHTTATNGLLIQAAIPAFVLLFDRVAFGARPAAAAVAGVAISMIGVATIVLRGDLHAIGSFRFATGDLLVLAAVVAWAIYTIALQLRPAIHPLSLLATTFTIGAVAMLPLALTEWPRIVAIDWRPGVVAAFAYVAVLPSVVAFFLYNAAVDALGPARPGQAITLMPLFGALLAAPLLGEDLHGYHLAGMALILSGILVTAILGQRRGAG</sequence>
<feature type="transmembrane region" description="Helical" evidence="6">
    <location>
        <begin position="159"/>
        <end position="179"/>
    </location>
</feature>
<dbReference type="OrthoDB" id="9806889at2"/>
<evidence type="ECO:0000256" key="4">
    <source>
        <dbReference type="ARBA" id="ARBA00022989"/>
    </source>
</evidence>
<gene>
    <name evidence="8" type="ORF">NX02_24885</name>
</gene>
<keyword evidence="4 6" id="KW-1133">Transmembrane helix</keyword>
<keyword evidence="5 6" id="KW-0472">Membrane</keyword>
<feature type="transmembrane region" description="Helical" evidence="6">
    <location>
        <begin position="45"/>
        <end position="64"/>
    </location>
</feature>
<evidence type="ECO:0000313" key="9">
    <source>
        <dbReference type="Proteomes" id="UP000018851"/>
    </source>
</evidence>
<dbReference type="Proteomes" id="UP000018851">
    <property type="component" value="Chromosome"/>
</dbReference>
<protein>
    <recommendedName>
        <fullName evidence="7">EamA domain-containing protein</fullName>
    </recommendedName>
</protein>
<keyword evidence="9" id="KW-1185">Reference proteome</keyword>
<dbReference type="HOGENOM" id="CLU_033863_4_4_5"/>
<dbReference type="AlphaFoldDB" id="W0AFC0"/>
<evidence type="ECO:0000256" key="3">
    <source>
        <dbReference type="ARBA" id="ARBA00022692"/>
    </source>
</evidence>
<feature type="transmembrane region" description="Helical" evidence="6">
    <location>
        <begin position="12"/>
        <end position="33"/>
    </location>
</feature>
<feature type="domain" description="EamA" evidence="7">
    <location>
        <begin position="161"/>
        <end position="295"/>
    </location>
</feature>
<evidence type="ECO:0000256" key="5">
    <source>
        <dbReference type="ARBA" id="ARBA00023136"/>
    </source>
</evidence>
<dbReference type="PANTHER" id="PTHR32322:SF2">
    <property type="entry name" value="EAMA DOMAIN-CONTAINING PROTEIN"/>
    <property type="match status" value="1"/>
</dbReference>
<dbReference type="EMBL" id="CP006644">
    <property type="protein sequence ID" value="AHE56584.1"/>
    <property type="molecule type" value="Genomic_DNA"/>
</dbReference>
<feature type="transmembrane region" description="Helical" evidence="6">
    <location>
        <begin position="223"/>
        <end position="245"/>
    </location>
</feature>
<evidence type="ECO:0000259" key="7">
    <source>
        <dbReference type="Pfam" id="PF00892"/>
    </source>
</evidence>
<feature type="transmembrane region" description="Helical" evidence="6">
    <location>
        <begin position="130"/>
        <end position="147"/>
    </location>
</feature>
<reference evidence="8 9" key="1">
    <citation type="submission" date="2013-07" db="EMBL/GenBank/DDBJ databases">
        <title>Completed genome of Sphingomonas sanxanigenens NX02.</title>
        <authorList>
            <person name="Ma T."/>
            <person name="Huang H."/>
            <person name="Wu M."/>
            <person name="Li X."/>
            <person name="Li G."/>
        </authorList>
    </citation>
    <scope>NUCLEOTIDE SEQUENCE [LARGE SCALE GENOMIC DNA]</scope>
    <source>
        <strain evidence="8 9">NX02</strain>
    </source>
</reference>
<comment type="similarity">
    <text evidence="2">Belongs to the EamA transporter family.</text>
</comment>
<feature type="transmembrane region" description="Helical" evidence="6">
    <location>
        <begin position="101"/>
        <end position="118"/>
    </location>
</feature>
<evidence type="ECO:0000256" key="6">
    <source>
        <dbReference type="SAM" id="Phobius"/>
    </source>
</evidence>
<feature type="domain" description="EamA" evidence="7">
    <location>
        <begin position="15"/>
        <end position="146"/>
    </location>
</feature>
<dbReference type="GO" id="GO:0016020">
    <property type="term" value="C:membrane"/>
    <property type="evidence" value="ECO:0007669"/>
    <property type="project" value="UniProtKB-SubCell"/>
</dbReference>
<dbReference type="InterPro" id="IPR037185">
    <property type="entry name" value="EmrE-like"/>
</dbReference>
<organism evidence="8 9">
    <name type="scientific">Sphingomonas sanxanigenens DSM 19645 = NX02</name>
    <dbReference type="NCBI Taxonomy" id="1123269"/>
    <lineage>
        <taxon>Bacteria</taxon>
        <taxon>Pseudomonadati</taxon>
        <taxon>Pseudomonadota</taxon>
        <taxon>Alphaproteobacteria</taxon>
        <taxon>Sphingomonadales</taxon>
        <taxon>Sphingomonadaceae</taxon>
        <taxon>Sphingomonas</taxon>
    </lineage>
</organism>
<dbReference type="eggNOG" id="COG0697">
    <property type="taxonomic scope" value="Bacteria"/>
</dbReference>
<dbReference type="SUPFAM" id="SSF103481">
    <property type="entry name" value="Multidrug resistance efflux transporter EmrE"/>
    <property type="match status" value="2"/>
</dbReference>
<keyword evidence="3 6" id="KW-0812">Transmembrane</keyword>
<dbReference type="PANTHER" id="PTHR32322">
    <property type="entry name" value="INNER MEMBRANE TRANSPORTER"/>
    <property type="match status" value="1"/>
</dbReference>
<feature type="transmembrane region" description="Helical" evidence="6">
    <location>
        <begin position="191"/>
        <end position="211"/>
    </location>
</feature>